<gene>
    <name evidence="1" type="ORF">UFOVP787_192</name>
</gene>
<reference evidence="1" key="1">
    <citation type="submission" date="2020-04" db="EMBL/GenBank/DDBJ databases">
        <authorList>
            <person name="Chiriac C."/>
            <person name="Salcher M."/>
            <person name="Ghai R."/>
            <person name="Kavagutti S V."/>
        </authorList>
    </citation>
    <scope>NUCLEOTIDE SEQUENCE</scope>
</reference>
<accession>A0A6J5NVX8</accession>
<dbReference type="EMBL" id="LR796734">
    <property type="protein sequence ID" value="CAB4162942.1"/>
    <property type="molecule type" value="Genomic_DNA"/>
</dbReference>
<protein>
    <submittedName>
        <fullName evidence="1">Uncharacterized protein</fullName>
    </submittedName>
</protein>
<proteinExistence type="predicted"/>
<organism evidence="1">
    <name type="scientific">uncultured Caudovirales phage</name>
    <dbReference type="NCBI Taxonomy" id="2100421"/>
    <lineage>
        <taxon>Viruses</taxon>
        <taxon>Duplodnaviria</taxon>
        <taxon>Heunggongvirae</taxon>
        <taxon>Uroviricota</taxon>
        <taxon>Caudoviricetes</taxon>
        <taxon>Peduoviridae</taxon>
        <taxon>Maltschvirus</taxon>
        <taxon>Maltschvirus maltsch</taxon>
    </lineage>
</organism>
<name>A0A6J5NVX8_9CAUD</name>
<evidence type="ECO:0000313" key="1">
    <source>
        <dbReference type="EMBL" id="CAB4162942.1"/>
    </source>
</evidence>
<sequence>MKMIDLSKIDKNSFCPIIKDQCVGSVCVHWRYGVELKRIDHEPKTWFGKLIKASTFPQVDVVKTDKWGTCALSNN</sequence>